<name>A0A5B9DTD0_9HYPH</name>
<dbReference type="Proteomes" id="UP000321062">
    <property type="component" value="Chromosome"/>
</dbReference>
<gene>
    <name evidence="1" type="ORF">FNA67_20650</name>
</gene>
<evidence type="ECO:0000313" key="1">
    <source>
        <dbReference type="EMBL" id="QEE22423.1"/>
    </source>
</evidence>
<protein>
    <submittedName>
        <fullName evidence="1">Uncharacterized protein</fullName>
    </submittedName>
</protein>
<dbReference type="EMBL" id="CP041690">
    <property type="protein sequence ID" value="QEE22423.1"/>
    <property type="molecule type" value="Genomic_DNA"/>
</dbReference>
<keyword evidence="2" id="KW-1185">Reference proteome</keyword>
<dbReference type="RefSeq" id="WP_049706945.1">
    <property type="nucleotide sequence ID" value="NZ_BMFM01000001.1"/>
</dbReference>
<organism evidence="1 2">
    <name type="scientific">Paradevosia tibetensis</name>
    <dbReference type="NCBI Taxonomy" id="1447062"/>
    <lineage>
        <taxon>Bacteria</taxon>
        <taxon>Pseudomonadati</taxon>
        <taxon>Pseudomonadota</taxon>
        <taxon>Alphaproteobacteria</taxon>
        <taxon>Hyphomicrobiales</taxon>
        <taxon>Devosiaceae</taxon>
        <taxon>Paradevosia</taxon>
    </lineage>
</organism>
<dbReference type="AlphaFoldDB" id="A0A5B9DTD0"/>
<reference evidence="1 2" key="1">
    <citation type="journal article" date="2015" name="Int. J. Syst. Evol. Microbiol.">
        <title>Youhaiella tibetensis gen. nov., sp. nov., isolated from subsurface sediment.</title>
        <authorList>
            <person name="Wang Y.X."/>
            <person name="Huang F.Q."/>
            <person name="Nogi Y."/>
            <person name="Pang S.J."/>
            <person name="Wang P.K."/>
            <person name="Lv J."/>
        </authorList>
    </citation>
    <scope>NUCLEOTIDE SEQUENCE [LARGE SCALE GENOMIC DNA]</scope>
    <source>
        <strain evidence="2">fig4</strain>
    </source>
</reference>
<proteinExistence type="predicted"/>
<dbReference type="KEGG" id="yti:FNA67_20650"/>
<sequence length="104" mass="10910">MIVHDNSILEALLRGSTHYLDLGNGVEAAVHYGADGAAAMLAPNGGRRTGRWAVTPTGYHVDWEGGPSADWQIDIEPGRIGYRDGEGVEKGTVTKIVPGNAIAA</sequence>
<evidence type="ECO:0000313" key="2">
    <source>
        <dbReference type="Proteomes" id="UP000321062"/>
    </source>
</evidence>
<dbReference type="OrthoDB" id="8080215at2"/>
<accession>A0A5B9DTD0</accession>